<dbReference type="Pfam" id="PF01555">
    <property type="entry name" value="N6_N4_Mtase"/>
    <property type="match status" value="1"/>
</dbReference>
<dbReference type="SUPFAM" id="SSF110849">
    <property type="entry name" value="ParB/Sulfiredoxin"/>
    <property type="match status" value="1"/>
</dbReference>
<dbReference type="PRINTS" id="PR00508">
    <property type="entry name" value="S21N4MTFRASE"/>
</dbReference>
<name>A0ABU6B9Z7_9STRE</name>
<dbReference type="EC" id="2.1.1.-" evidence="5"/>
<keyword evidence="3" id="KW-0808">Transferase</keyword>
<evidence type="ECO:0000256" key="2">
    <source>
        <dbReference type="ARBA" id="ARBA00022603"/>
    </source>
</evidence>
<accession>A0ABU6B9Z7</accession>
<dbReference type="PIRSF" id="PIRSF036758">
    <property type="entry name" value="Aden_M_ParB"/>
    <property type="match status" value="1"/>
</dbReference>
<protein>
    <recommendedName>
        <fullName evidence="5">Methyltransferase</fullName>
        <ecNumber evidence="5">2.1.1.-</ecNumber>
    </recommendedName>
</protein>
<keyword evidence="8" id="KW-1185">Reference proteome</keyword>
<comment type="caution">
    <text evidence="7">The sequence shown here is derived from an EMBL/GenBank/DDBJ whole genome shotgun (WGS) entry which is preliminary data.</text>
</comment>
<dbReference type="InterPro" id="IPR001091">
    <property type="entry name" value="RM_Methyltransferase"/>
</dbReference>
<dbReference type="Pfam" id="PF02195">
    <property type="entry name" value="ParB_N"/>
    <property type="match status" value="1"/>
</dbReference>
<dbReference type="CDD" id="cd16403">
    <property type="entry name" value="ParB_N_like_MT"/>
    <property type="match status" value="1"/>
</dbReference>
<dbReference type="InterPro" id="IPR015840">
    <property type="entry name" value="DNA_MeTrfase_ParB"/>
</dbReference>
<dbReference type="InterPro" id="IPR003115">
    <property type="entry name" value="ParB_N"/>
</dbReference>
<dbReference type="EMBL" id="JAYKTO010000002">
    <property type="protein sequence ID" value="MEB3520621.1"/>
    <property type="molecule type" value="Genomic_DNA"/>
</dbReference>
<dbReference type="RefSeq" id="WP_324738232.1">
    <property type="nucleotide sequence ID" value="NZ_JAYKTO010000002.1"/>
</dbReference>
<dbReference type="Proteomes" id="UP001308656">
    <property type="component" value="Unassembled WGS sequence"/>
</dbReference>
<evidence type="ECO:0000313" key="8">
    <source>
        <dbReference type="Proteomes" id="UP001308656"/>
    </source>
</evidence>
<evidence type="ECO:0000256" key="5">
    <source>
        <dbReference type="RuleBase" id="RU362026"/>
    </source>
</evidence>
<sequence>MKIEKINISEITEYENNAKLHPREQIEQIKKSIQEFGNNDPIAIDENNVIIEGHGRYKALQELGFDEVEVIRLSHMDDEQKHAYILAHNKLTMNSGFDIELLNSELESIVNIDMEDFGFDYYEPESEVEEDDFEVEETKEPIAKLGDIYQLGRHRLMCGDSTDPDQLAKLVDGQQIDLIVTDPPYNVAYEGGTEEALTIMNDSMDNESFRKFLRDAFFAADTVLREGGAFYIWHADSEGYNFRGACSDIGWTVRQCLIWNKNTLVLGRQDYQWKHEPCLYGWKEGAAHYFVNDRSLTTIIEDVEELNKMTKAELIEYIERMQANSPTTIINENKPTRNGLHPTMKPLKLIERLVRNSSKKGWNVLDSFNGSGSTMIVCEDLGRTYFGMELDPRYVDATIQRWEEHTGQTAVKLN</sequence>
<dbReference type="InterPro" id="IPR029063">
    <property type="entry name" value="SAM-dependent_MTases_sf"/>
</dbReference>
<gene>
    <name evidence="7" type="ORF">SM122_08695</name>
</gene>
<evidence type="ECO:0000256" key="3">
    <source>
        <dbReference type="ARBA" id="ARBA00022679"/>
    </source>
</evidence>
<dbReference type="SUPFAM" id="SSF53335">
    <property type="entry name" value="S-adenosyl-L-methionine-dependent methyltransferases"/>
    <property type="match status" value="1"/>
</dbReference>
<dbReference type="SMART" id="SM00470">
    <property type="entry name" value="ParB"/>
    <property type="match status" value="1"/>
</dbReference>
<evidence type="ECO:0000256" key="4">
    <source>
        <dbReference type="ARBA" id="ARBA00022747"/>
    </source>
</evidence>
<evidence type="ECO:0000256" key="1">
    <source>
        <dbReference type="ARBA" id="ARBA00006594"/>
    </source>
</evidence>
<keyword evidence="4" id="KW-0680">Restriction system</keyword>
<feature type="domain" description="ParB-like N-terminal" evidence="6">
    <location>
        <begin position="4"/>
        <end position="90"/>
    </location>
</feature>
<dbReference type="InterPro" id="IPR002941">
    <property type="entry name" value="DNA_methylase_N4/N6"/>
</dbReference>
<dbReference type="Gene3D" id="3.40.50.150">
    <property type="entry name" value="Vaccinia Virus protein VP39"/>
    <property type="match status" value="1"/>
</dbReference>
<organism evidence="7 8">
    <name type="scientific">Streptococcus gingivalis</name>
    <dbReference type="NCBI Taxonomy" id="3111861"/>
    <lineage>
        <taxon>Bacteria</taxon>
        <taxon>Bacillati</taxon>
        <taxon>Bacillota</taxon>
        <taxon>Bacilli</taxon>
        <taxon>Lactobacillales</taxon>
        <taxon>Streptococcaceae</taxon>
        <taxon>Streptococcus</taxon>
    </lineage>
</organism>
<dbReference type="InterPro" id="IPR036086">
    <property type="entry name" value="ParB/Sulfiredoxin_sf"/>
</dbReference>
<comment type="similarity">
    <text evidence="1 5">Belongs to the N(4)/N(6)-methyltransferase family.</text>
</comment>
<proteinExistence type="inferred from homology"/>
<evidence type="ECO:0000313" key="7">
    <source>
        <dbReference type="EMBL" id="MEB3520621.1"/>
    </source>
</evidence>
<evidence type="ECO:0000259" key="6">
    <source>
        <dbReference type="SMART" id="SM00470"/>
    </source>
</evidence>
<keyword evidence="2" id="KW-0489">Methyltransferase</keyword>
<reference evidence="7 8" key="1">
    <citation type="submission" date="2024-01" db="EMBL/GenBank/DDBJ databases">
        <title>Description of Streptococcus dentalis sp. nov., Streptococcus gingivalis sp. nov., Streptococcus lingualis sp. nov. isolated from human oral cavity.</title>
        <authorList>
            <person name="Choi Y.S."/>
            <person name="Goo B.J."/>
            <person name="Bae J.W."/>
        </authorList>
    </citation>
    <scope>NUCLEOTIDE SEQUENCE [LARGE SCALE GENOMIC DNA]</scope>
    <source>
        <strain evidence="7 8">S2</strain>
    </source>
</reference>
<dbReference type="PROSITE" id="PS00092">
    <property type="entry name" value="N6_MTASE"/>
    <property type="match status" value="1"/>
</dbReference>
<dbReference type="Gene3D" id="3.90.1530.10">
    <property type="entry name" value="Conserved hypothetical protein from pyrococcus furiosus pfu- 392566-001, ParB domain"/>
    <property type="match status" value="1"/>
</dbReference>
<dbReference type="InterPro" id="IPR002052">
    <property type="entry name" value="DNA_methylase_N6_adenine_CS"/>
</dbReference>